<dbReference type="SUPFAM" id="SSF52833">
    <property type="entry name" value="Thioredoxin-like"/>
    <property type="match status" value="3"/>
</dbReference>
<dbReference type="PROSITE" id="PS51352">
    <property type="entry name" value="THIOREDOXIN_2"/>
    <property type="match status" value="3"/>
</dbReference>
<feature type="domain" description="Thioredoxin" evidence="8">
    <location>
        <begin position="275"/>
        <end position="455"/>
    </location>
</feature>
<dbReference type="EMBL" id="JAQNDL010000001">
    <property type="protein sequence ID" value="MDC0717126.1"/>
    <property type="molecule type" value="Genomic_DNA"/>
</dbReference>
<name>A0ABT5DU93_9BACT</name>
<feature type="signal peptide" evidence="7">
    <location>
        <begin position="1"/>
        <end position="17"/>
    </location>
</feature>
<protein>
    <submittedName>
        <fullName evidence="9">Thioredoxin domain-containing protein</fullName>
    </submittedName>
</protein>
<accession>A0ABT5DU93</accession>
<dbReference type="RefSeq" id="WP_272085611.1">
    <property type="nucleotide sequence ID" value="NZ_JAQNDL010000001.1"/>
</dbReference>
<keyword evidence="2 7" id="KW-0732">Signal</keyword>
<comment type="similarity">
    <text evidence="1">Belongs to the thioredoxin family. DsbA subfamily.</text>
</comment>
<keyword evidence="5" id="KW-0676">Redox-active center</keyword>
<feature type="compositionally biased region" description="Basic and acidic residues" evidence="6">
    <location>
        <begin position="261"/>
        <end position="279"/>
    </location>
</feature>
<evidence type="ECO:0000256" key="6">
    <source>
        <dbReference type="SAM" id="MobiDB-lite"/>
    </source>
</evidence>
<keyword evidence="4" id="KW-1015">Disulfide bond</keyword>
<feature type="domain" description="Thioredoxin" evidence="8">
    <location>
        <begin position="485"/>
        <end position="666"/>
    </location>
</feature>
<evidence type="ECO:0000256" key="4">
    <source>
        <dbReference type="ARBA" id="ARBA00023157"/>
    </source>
</evidence>
<dbReference type="PANTHER" id="PTHR13887">
    <property type="entry name" value="GLUTATHIONE S-TRANSFERASE KAPPA"/>
    <property type="match status" value="1"/>
</dbReference>
<feature type="compositionally biased region" description="Pro residues" evidence="6">
    <location>
        <begin position="689"/>
        <end position="702"/>
    </location>
</feature>
<organism evidence="9 10">
    <name type="scientific">Nannocystis bainbridge</name>
    <dbReference type="NCBI Taxonomy" id="2995303"/>
    <lineage>
        <taxon>Bacteria</taxon>
        <taxon>Pseudomonadati</taxon>
        <taxon>Myxococcota</taxon>
        <taxon>Polyangia</taxon>
        <taxon>Nannocystales</taxon>
        <taxon>Nannocystaceae</taxon>
        <taxon>Nannocystis</taxon>
    </lineage>
</organism>
<dbReference type="InterPro" id="IPR013766">
    <property type="entry name" value="Thioredoxin_domain"/>
</dbReference>
<evidence type="ECO:0000256" key="7">
    <source>
        <dbReference type="SAM" id="SignalP"/>
    </source>
</evidence>
<dbReference type="InterPro" id="IPR036249">
    <property type="entry name" value="Thioredoxin-like_sf"/>
</dbReference>
<evidence type="ECO:0000259" key="8">
    <source>
        <dbReference type="PROSITE" id="PS51352"/>
    </source>
</evidence>
<dbReference type="InterPro" id="IPR012336">
    <property type="entry name" value="Thioredoxin-like_fold"/>
</dbReference>
<dbReference type="Pfam" id="PF13462">
    <property type="entry name" value="Thioredoxin_4"/>
    <property type="match status" value="3"/>
</dbReference>
<comment type="caution">
    <text evidence="9">The sequence shown here is derived from an EMBL/GenBank/DDBJ whole genome shotgun (WGS) entry which is preliminary data.</text>
</comment>
<feature type="region of interest" description="Disordered" evidence="6">
    <location>
        <begin position="668"/>
        <end position="702"/>
    </location>
</feature>
<feature type="region of interest" description="Disordered" evidence="6">
    <location>
        <begin position="261"/>
        <end position="283"/>
    </location>
</feature>
<proteinExistence type="inferred from homology"/>
<evidence type="ECO:0000256" key="1">
    <source>
        <dbReference type="ARBA" id="ARBA00005791"/>
    </source>
</evidence>
<dbReference type="Proteomes" id="UP001221686">
    <property type="component" value="Unassembled WGS sequence"/>
</dbReference>
<evidence type="ECO:0000313" key="9">
    <source>
        <dbReference type="EMBL" id="MDC0717126.1"/>
    </source>
</evidence>
<evidence type="ECO:0000256" key="3">
    <source>
        <dbReference type="ARBA" id="ARBA00023002"/>
    </source>
</evidence>
<reference evidence="9 10" key="1">
    <citation type="submission" date="2022-11" db="EMBL/GenBank/DDBJ databases">
        <title>Minimal conservation of predation-associated metabolite biosynthetic gene clusters underscores biosynthetic potential of Myxococcota including descriptions for ten novel species: Archangium lansinium sp. nov., Myxococcus landrumus sp. nov., Nannocystis bai.</title>
        <authorList>
            <person name="Ahearne A."/>
            <person name="Stevens C."/>
            <person name="Dowd S."/>
        </authorList>
    </citation>
    <scope>NUCLEOTIDE SEQUENCE [LARGE SCALE GENOMIC DNA]</scope>
    <source>
        <strain evidence="9 10">BB15-2</strain>
    </source>
</reference>
<evidence type="ECO:0000313" key="10">
    <source>
        <dbReference type="Proteomes" id="UP001221686"/>
    </source>
</evidence>
<evidence type="ECO:0000256" key="2">
    <source>
        <dbReference type="ARBA" id="ARBA00022729"/>
    </source>
</evidence>
<sequence>MKRISLPVFLVSALALAASPLTGCTGNRGGKKEEAAAAGPAAAASGGLVTMDQVDDSLNAKIQGERFRVTYGDKDQVKGAADPLVTIIEFSDFQCPFCSKFTDMLNELIKDPAYANDVRVVFKQYPLPMHKDAAMGSEAALAAGEQGKFWEMHDILFKNQKAMTRADVEKYAEELKLDMAKFKATLDAKTYQAQVNEDLALGKKFGVRGTPSFFINGKWQRGAPRTIDGLKKLVDEEKAAAEQLVKDGSKRSEIYARIMKAAKDERKEPPPENKPKVGEPDPAANYAVPADNRPAFGPADALVTVIEFSDFQCPFCNRVTPTLKQIKEKYPNDVRVVFRQLPLGFHDRARPAAKASLAAGQQGKFWEMHDLLFANQKALSDADFEGYARQIAGLNFDQWKKDLADPKLEQMIKEDEQTAQKFGSNGTPAFYVNGRHLSGAQPFEAFQKLIDEEKVKAEKFLAEKKPAKDKLYEEMIKGFETELKIPPAPPPADFKRREVATKGLAGKGNLKNPKITIVECSDFDCPFCKRGADTVAQIVKDYGDKVAIYFRNYPLPMHKMAEPAHRAGVAAQNQGKFWEMHDLLFADKTKRSDEDFKAFATQLGLDLVKFERDYNDAGTAQRVKDDMAECGKMEVRGAPGFLINGRLMSGAQPIERFKSVLEEELNGGFEATQKKEKDAAAKGGAPAKAPTPAPAPAPAPAK</sequence>
<feature type="domain" description="Thioredoxin" evidence="8">
    <location>
        <begin position="27"/>
        <end position="239"/>
    </location>
</feature>
<dbReference type="Gene3D" id="3.40.30.10">
    <property type="entry name" value="Glutaredoxin"/>
    <property type="match status" value="3"/>
</dbReference>
<dbReference type="PANTHER" id="PTHR13887:SF14">
    <property type="entry name" value="DISULFIDE BOND FORMATION PROTEIN D"/>
    <property type="match status" value="1"/>
</dbReference>
<gene>
    <name evidence="9" type="ORF">POL25_09495</name>
</gene>
<keyword evidence="3" id="KW-0560">Oxidoreductase</keyword>
<evidence type="ECO:0000256" key="5">
    <source>
        <dbReference type="ARBA" id="ARBA00023284"/>
    </source>
</evidence>
<feature type="chain" id="PRO_5045721997" evidence="7">
    <location>
        <begin position="18"/>
        <end position="702"/>
    </location>
</feature>
<keyword evidence="10" id="KW-1185">Reference proteome</keyword>